<feature type="compositionally biased region" description="Low complexity" evidence="1">
    <location>
        <begin position="600"/>
        <end position="611"/>
    </location>
</feature>
<evidence type="ECO:0000259" key="2">
    <source>
        <dbReference type="SMART" id="SM00507"/>
    </source>
</evidence>
<protein>
    <submittedName>
        <fullName evidence="3">DUF222 domain-containing protein</fullName>
    </submittedName>
</protein>
<sequence length="611" mass="65571">MNDHEPGGTAAAPAPDAASRPAVGGDARPSAGGDSPARPRGQETLAPHVAFMMHLQHLDGIGAHDEAFDLALDAVRAEDKLIAKAEARRAELLAFIHETTLINAREEHPGSDDAVVTAMRERTAQLALATARSEPVVSRELGESLMLRDAFPATEGMLRDGHLSLAHVRVILAEGRRLPDDDARKAYERAVVDGASRETPARLRALARRAAQTLMRESLDERHKVAREQRGVRVVHEDDGMSRLEALVPTLLGAAMLDRLTEQAKALAGPDEPRTHDQIRADLLCELVLTSDPAEGCGSPHGAAGGINARVAITVPVLSLLDGGDDPALLDGVVPVPVEQARELASRAPSFLRVLTDPITGVARESDTRFPTTAQREFLRVRDGHCRFPGCTRPARRCDIDHTIAVTDGGTSSLGNMAHLCRRHHTFKHATRWRVEQREPGRLVWFSPNGDRYSDRPSPIGPRFRPSWAYHHDDEHDHPPAGGGQPPGGGHAPGRGHPPDEGGHPPGGGHPPSGDAHSPHGGDHPLGGDARPAQPAGLVRALATSEHSIAPTIRPVTERPRTRMEAEFEFDPALQASTDTLPNGPHHTGHRGIRPRRTGPDAGAGYDPPPF</sequence>
<keyword evidence="4" id="KW-1185">Reference proteome</keyword>
<dbReference type="OrthoDB" id="3261064at2"/>
<dbReference type="SMART" id="SM00507">
    <property type="entry name" value="HNHc"/>
    <property type="match status" value="1"/>
</dbReference>
<feature type="compositionally biased region" description="Gly residues" evidence="1">
    <location>
        <begin position="481"/>
        <end position="493"/>
    </location>
</feature>
<dbReference type="RefSeq" id="WP_158040744.1">
    <property type="nucleotide sequence ID" value="NZ_JACCFV010000001.1"/>
</dbReference>
<feature type="compositionally biased region" description="Low complexity" evidence="1">
    <location>
        <begin position="10"/>
        <end position="22"/>
    </location>
</feature>
<evidence type="ECO:0000313" key="3">
    <source>
        <dbReference type="EMBL" id="KAB1656730.1"/>
    </source>
</evidence>
<reference evidence="3 4" key="1">
    <citation type="submission" date="2019-09" db="EMBL/GenBank/DDBJ databases">
        <title>Phylogeny of genus Pseudoclavibacter and closely related genus.</title>
        <authorList>
            <person name="Li Y."/>
        </authorList>
    </citation>
    <scope>NUCLEOTIDE SEQUENCE [LARGE SCALE GENOMIC DNA]</scope>
    <source>
        <strain evidence="3 4">DSM 23821</strain>
    </source>
</reference>
<dbReference type="Gene3D" id="1.10.30.50">
    <property type="match status" value="1"/>
</dbReference>
<dbReference type="InterPro" id="IPR003870">
    <property type="entry name" value="DUF222"/>
</dbReference>
<feature type="domain" description="HNH nuclease" evidence="2">
    <location>
        <begin position="374"/>
        <end position="426"/>
    </location>
</feature>
<accession>A0A7J5BR48</accession>
<dbReference type="CDD" id="cd00085">
    <property type="entry name" value="HNHc"/>
    <property type="match status" value="1"/>
</dbReference>
<gene>
    <name evidence="3" type="ORF">F8O01_10115</name>
</gene>
<feature type="region of interest" description="Disordered" evidence="1">
    <location>
        <begin position="573"/>
        <end position="611"/>
    </location>
</feature>
<dbReference type="EMBL" id="WBJZ01000011">
    <property type="protein sequence ID" value="KAB1656730.1"/>
    <property type="molecule type" value="Genomic_DNA"/>
</dbReference>
<dbReference type="AlphaFoldDB" id="A0A7J5BR48"/>
<evidence type="ECO:0000313" key="4">
    <source>
        <dbReference type="Proteomes" id="UP000467240"/>
    </source>
</evidence>
<comment type="caution">
    <text evidence="3">The sequence shown here is derived from an EMBL/GenBank/DDBJ whole genome shotgun (WGS) entry which is preliminary data.</text>
</comment>
<name>A0A7J5BR48_9MICO</name>
<feature type="compositionally biased region" description="Basic and acidic residues" evidence="1">
    <location>
        <begin position="470"/>
        <end position="479"/>
    </location>
</feature>
<proteinExistence type="predicted"/>
<feature type="region of interest" description="Disordered" evidence="1">
    <location>
        <begin position="1"/>
        <end position="42"/>
    </location>
</feature>
<dbReference type="Pfam" id="PF02720">
    <property type="entry name" value="DUF222"/>
    <property type="match status" value="1"/>
</dbReference>
<evidence type="ECO:0000256" key="1">
    <source>
        <dbReference type="SAM" id="MobiDB-lite"/>
    </source>
</evidence>
<feature type="compositionally biased region" description="Basic residues" evidence="1">
    <location>
        <begin position="587"/>
        <end position="597"/>
    </location>
</feature>
<dbReference type="Proteomes" id="UP000467240">
    <property type="component" value="Unassembled WGS sequence"/>
</dbReference>
<feature type="region of interest" description="Disordered" evidence="1">
    <location>
        <begin position="444"/>
        <end position="533"/>
    </location>
</feature>
<dbReference type="InterPro" id="IPR003615">
    <property type="entry name" value="HNH_nuc"/>
</dbReference>
<organism evidence="3 4">
    <name type="scientific">Pseudoclavibacter chungangensis</name>
    <dbReference type="NCBI Taxonomy" id="587635"/>
    <lineage>
        <taxon>Bacteria</taxon>
        <taxon>Bacillati</taxon>
        <taxon>Actinomycetota</taxon>
        <taxon>Actinomycetes</taxon>
        <taxon>Micrococcales</taxon>
        <taxon>Microbacteriaceae</taxon>
        <taxon>Pseudoclavibacter</taxon>
    </lineage>
</organism>